<dbReference type="InterPro" id="IPR011719">
    <property type="entry name" value="CHP02058"/>
</dbReference>
<dbReference type="EMBL" id="AP015034">
    <property type="protein sequence ID" value="BAT75007.1"/>
    <property type="molecule type" value="Genomic_DNA"/>
</dbReference>
<dbReference type="OrthoDB" id="193238at2759"/>
<evidence type="ECO:0000313" key="3">
    <source>
        <dbReference type="EMBL" id="BAT75007.1"/>
    </source>
</evidence>
<evidence type="ECO:0000256" key="2">
    <source>
        <dbReference type="ARBA" id="ARBA00023134"/>
    </source>
</evidence>
<dbReference type="Gene3D" id="3.30.1330.20">
    <property type="entry name" value="Tubulin/FtsZ, C-terminal domain"/>
    <property type="match status" value="2"/>
</dbReference>
<dbReference type="PANTHER" id="PTHR34784:SF1">
    <property type="entry name" value="50S RIBOSOMAL PROTEIN L34"/>
    <property type="match status" value="1"/>
</dbReference>
<dbReference type="GO" id="GO:0005525">
    <property type="term" value="F:GTP binding"/>
    <property type="evidence" value="ECO:0007669"/>
    <property type="project" value="UniProtKB-KW"/>
</dbReference>
<organism evidence="3 4">
    <name type="scientific">Vigna angularis var. angularis</name>
    <dbReference type="NCBI Taxonomy" id="157739"/>
    <lineage>
        <taxon>Eukaryota</taxon>
        <taxon>Viridiplantae</taxon>
        <taxon>Streptophyta</taxon>
        <taxon>Embryophyta</taxon>
        <taxon>Tracheophyta</taxon>
        <taxon>Spermatophyta</taxon>
        <taxon>Magnoliopsida</taxon>
        <taxon>eudicotyledons</taxon>
        <taxon>Gunneridae</taxon>
        <taxon>Pentapetalae</taxon>
        <taxon>rosids</taxon>
        <taxon>fabids</taxon>
        <taxon>Fabales</taxon>
        <taxon>Fabaceae</taxon>
        <taxon>Papilionoideae</taxon>
        <taxon>50 kb inversion clade</taxon>
        <taxon>NPAAA clade</taxon>
        <taxon>indigoferoid/millettioid clade</taxon>
        <taxon>Phaseoleae</taxon>
        <taxon>Vigna</taxon>
    </lineage>
</organism>
<name>A0A0S3R3I1_PHAAN</name>
<dbReference type="Proteomes" id="UP000291084">
    <property type="component" value="Chromosome 1"/>
</dbReference>
<evidence type="ECO:0000313" key="4">
    <source>
        <dbReference type="Proteomes" id="UP000291084"/>
    </source>
</evidence>
<evidence type="ECO:0000256" key="1">
    <source>
        <dbReference type="ARBA" id="ARBA00022741"/>
    </source>
</evidence>
<dbReference type="Pfam" id="PF09585">
    <property type="entry name" value="Lin0512_fam"/>
    <property type="match status" value="2"/>
</dbReference>
<keyword evidence="1" id="KW-0547">Nucleotide-binding</keyword>
<sequence length="224" mass="24230">MTECCYSLLNLPFSSFPITDLGSNSFPQRFCKTLSFSHRSSKFLLSAISRTMEVVEGSEGSRGSSSPMKLLFVEMGVGYDQHGQDITVAAMRACKDAISSNSIPAFRRVFRSIEVNGPTSSCPRGQKLSSTPSLLVTICLSCSKGSIPGVSFDQMKLHIKLGVPHSLQKSLDVEKVKSVFPYGEILNVEVVDGGLICSSGVLVEEMGDKNDDCYIVNAAVYVGY</sequence>
<keyword evidence="2" id="KW-0342">GTP-binding</keyword>
<proteinExistence type="predicted"/>
<dbReference type="PANTHER" id="PTHR34784">
    <property type="entry name" value="50S RIBOSOMAL PROTEIN L34"/>
    <property type="match status" value="1"/>
</dbReference>
<dbReference type="NCBIfam" id="TIGR02058">
    <property type="entry name" value="lin0512_fam"/>
    <property type="match status" value="2"/>
</dbReference>
<reference evidence="3 4" key="1">
    <citation type="journal article" date="2015" name="Sci. Rep.">
        <title>The power of single molecule real-time sequencing technology in the de novo assembly of a eukaryotic genome.</title>
        <authorList>
            <person name="Sakai H."/>
            <person name="Naito K."/>
            <person name="Ogiso-Tanaka E."/>
            <person name="Takahashi Y."/>
            <person name="Iseki K."/>
            <person name="Muto C."/>
            <person name="Satou K."/>
            <person name="Teruya K."/>
            <person name="Shiroma A."/>
            <person name="Shimoji M."/>
            <person name="Hirano T."/>
            <person name="Itoh T."/>
            <person name="Kaga A."/>
            <person name="Tomooka N."/>
        </authorList>
    </citation>
    <scope>NUCLEOTIDE SEQUENCE [LARGE SCALE GENOMIC DNA]</scope>
    <source>
        <strain evidence="4">cv. Shumari</strain>
    </source>
</reference>
<dbReference type="InterPro" id="IPR037103">
    <property type="entry name" value="Tubulin/FtsZ-like_C"/>
</dbReference>
<gene>
    <name evidence="3" type="primary">Vigan.01G279900</name>
    <name evidence="3" type="ORF">VIGAN_01279900</name>
</gene>
<keyword evidence="4" id="KW-1185">Reference proteome</keyword>
<dbReference type="AlphaFoldDB" id="A0A0S3R3I1"/>
<protein>
    <submittedName>
        <fullName evidence="3">Uncharacterized protein</fullName>
    </submittedName>
</protein>
<accession>A0A0S3R3I1</accession>